<gene>
    <name evidence="3" type="ORF">FC62_GL001495</name>
</gene>
<dbReference type="PATRIC" id="fig|1423722.3.peg.1520"/>
<dbReference type="SMART" id="SM00062">
    <property type="entry name" value="PBPb"/>
    <property type="match status" value="1"/>
</dbReference>
<protein>
    <submittedName>
        <fullName evidence="3">Amino acid ABC transporter, substrate binding protein</fullName>
    </submittedName>
</protein>
<evidence type="ECO:0000259" key="2">
    <source>
        <dbReference type="SMART" id="SM00062"/>
    </source>
</evidence>
<dbReference type="Gene3D" id="3.40.190.10">
    <property type="entry name" value="Periplasmic binding protein-like II"/>
    <property type="match status" value="2"/>
</dbReference>
<sequence length="265" mass="29481">MKIFKRILQILGVVLLTAYLVFAWVKNTQENASTASTTDTNVIRIGTEGTYEPFSYYNKDNQLVGFDVDVAKAVFKELGMKVQFIDAPWDSMIAAFNAGKTDIVFNQVGITPERKAKFLLSTPYSYSHASLIVHKNNSNITSFNDLRGKRSAQSLTSNYGALAEKYGAKIVNTDAFTKGADLIIEGRADATLNDDVVFYDYLKHKPNAPLKIVKKAADSVPTAALIHRNQQSLKQKVDQALNKLRANGELIKISERYFGKDITKN</sequence>
<evidence type="ECO:0000313" key="4">
    <source>
        <dbReference type="Proteomes" id="UP000050909"/>
    </source>
</evidence>
<dbReference type="InterPro" id="IPR001638">
    <property type="entry name" value="Solute-binding_3/MltF_N"/>
</dbReference>
<accession>A0A0R1GTD0</accession>
<dbReference type="EMBL" id="AZCV01000007">
    <property type="protein sequence ID" value="KRK37150.1"/>
    <property type="molecule type" value="Genomic_DNA"/>
</dbReference>
<keyword evidence="4" id="KW-1185">Reference proteome</keyword>
<dbReference type="Pfam" id="PF00497">
    <property type="entry name" value="SBP_bac_3"/>
    <property type="match status" value="1"/>
</dbReference>
<dbReference type="RefSeq" id="WP_082611531.1">
    <property type="nucleotide sequence ID" value="NZ_AZCV01000007.1"/>
</dbReference>
<feature type="domain" description="Solute-binding protein family 3/N-terminal" evidence="2">
    <location>
        <begin position="42"/>
        <end position="261"/>
    </location>
</feature>
<dbReference type="PANTHER" id="PTHR35936:SF19">
    <property type="entry name" value="AMINO-ACID-BINDING PROTEIN YXEM-RELATED"/>
    <property type="match status" value="1"/>
</dbReference>
<proteinExistence type="predicted"/>
<evidence type="ECO:0000313" key="3">
    <source>
        <dbReference type="EMBL" id="KRK37150.1"/>
    </source>
</evidence>
<dbReference type="AlphaFoldDB" id="A0A0R1GTD0"/>
<name>A0A0R1GTD0_9LACO</name>
<dbReference type="PANTHER" id="PTHR35936">
    <property type="entry name" value="MEMBRANE-BOUND LYTIC MUREIN TRANSGLYCOSYLASE F"/>
    <property type="match status" value="1"/>
</dbReference>
<dbReference type="CDD" id="cd13711">
    <property type="entry name" value="PBP2_Ngo0372_TcyA"/>
    <property type="match status" value="1"/>
</dbReference>
<organism evidence="3 4">
    <name type="scientific">Amylolactobacillus amylotrophicus DSM 20534</name>
    <dbReference type="NCBI Taxonomy" id="1423722"/>
    <lineage>
        <taxon>Bacteria</taxon>
        <taxon>Bacillati</taxon>
        <taxon>Bacillota</taxon>
        <taxon>Bacilli</taxon>
        <taxon>Lactobacillales</taxon>
        <taxon>Lactobacillaceae</taxon>
        <taxon>Amylolactobacillus</taxon>
    </lineage>
</organism>
<dbReference type="SUPFAM" id="SSF53850">
    <property type="entry name" value="Periplasmic binding protein-like II"/>
    <property type="match status" value="1"/>
</dbReference>
<keyword evidence="1" id="KW-0732">Signal</keyword>
<dbReference type="Proteomes" id="UP000050909">
    <property type="component" value="Unassembled WGS sequence"/>
</dbReference>
<evidence type="ECO:0000256" key="1">
    <source>
        <dbReference type="ARBA" id="ARBA00022729"/>
    </source>
</evidence>
<reference evidence="3 4" key="1">
    <citation type="journal article" date="2015" name="Genome Announc.">
        <title>Expanding the biotechnology potential of lactobacilli through comparative genomics of 213 strains and associated genera.</title>
        <authorList>
            <person name="Sun Z."/>
            <person name="Harris H.M."/>
            <person name="McCann A."/>
            <person name="Guo C."/>
            <person name="Argimon S."/>
            <person name="Zhang W."/>
            <person name="Yang X."/>
            <person name="Jeffery I.B."/>
            <person name="Cooney J.C."/>
            <person name="Kagawa T.F."/>
            <person name="Liu W."/>
            <person name="Song Y."/>
            <person name="Salvetti E."/>
            <person name="Wrobel A."/>
            <person name="Rasinkangas P."/>
            <person name="Parkhill J."/>
            <person name="Rea M.C."/>
            <person name="O'Sullivan O."/>
            <person name="Ritari J."/>
            <person name="Douillard F.P."/>
            <person name="Paul Ross R."/>
            <person name="Yang R."/>
            <person name="Briner A.E."/>
            <person name="Felis G.E."/>
            <person name="de Vos W.M."/>
            <person name="Barrangou R."/>
            <person name="Klaenhammer T.R."/>
            <person name="Caufield P.W."/>
            <person name="Cui Y."/>
            <person name="Zhang H."/>
            <person name="O'Toole P.W."/>
        </authorList>
    </citation>
    <scope>NUCLEOTIDE SEQUENCE [LARGE SCALE GENOMIC DNA]</scope>
    <source>
        <strain evidence="3 4">DSM 20534</strain>
    </source>
</reference>
<comment type="caution">
    <text evidence="3">The sequence shown here is derived from an EMBL/GenBank/DDBJ whole genome shotgun (WGS) entry which is preliminary data.</text>
</comment>